<keyword evidence="3" id="KW-0804">Transcription</keyword>
<evidence type="ECO:0000259" key="4">
    <source>
        <dbReference type="PROSITE" id="PS01124"/>
    </source>
</evidence>
<feature type="domain" description="Fe/B12 periplasmic-binding" evidence="5">
    <location>
        <begin position="280"/>
        <end position="541"/>
    </location>
</feature>
<dbReference type="PATRIC" id="fig|54915.3.peg.2212"/>
<reference evidence="6 9" key="3">
    <citation type="submission" date="2019-06" db="EMBL/GenBank/DDBJ databases">
        <title>Whole genome shotgun sequence of Brevibacillus reuszeri NBRC 15719.</title>
        <authorList>
            <person name="Hosoyama A."/>
            <person name="Uohara A."/>
            <person name="Ohji S."/>
            <person name="Ichikawa N."/>
        </authorList>
    </citation>
    <scope>NUCLEOTIDE SEQUENCE [LARGE SCALE GENOMIC DNA]</scope>
    <source>
        <strain evidence="6 9">NBRC 15719</strain>
    </source>
</reference>
<dbReference type="STRING" id="54915.ADS79_15925"/>
<evidence type="ECO:0000313" key="6">
    <source>
        <dbReference type="EMBL" id="GED71835.1"/>
    </source>
</evidence>
<dbReference type="Pfam" id="PF01497">
    <property type="entry name" value="Peripla_BP_2"/>
    <property type="match status" value="1"/>
</dbReference>
<name>A0A0K9YQH2_9BACL</name>
<dbReference type="Proteomes" id="UP000036834">
    <property type="component" value="Unassembled WGS sequence"/>
</dbReference>
<comment type="caution">
    <text evidence="7">The sequence shown here is derived from an EMBL/GenBank/DDBJ whole genome shotgun (WGS) entry which is preliminary data.</text>
</comment>
<dbReference type="PANTHER" id="PTHR43280">
    <property type="entry name" value="ARAC-FAMILY TRANSCRIPTIONAL REGULATOR"/>
    <property type="match status" value="1"/>
</dbReference>
<evidence type="ECO:0000256" key="2">
    <source>
        <dbReference type="ARBA" id="ARBA00023125"/>
    </source>
</evidence>
<evidence type="ECO:0000313" key="9">
    <source>
        <dbReference type="Proteomes" id="UP000319578"/>
    </source>
</evidence>
<dbReference type="SUPFAM" id="SSF53807">
    <property type="entry name" value="Helical backbone' metal receptor"/>
    <property type="match status" value="1"/>
</dbReference>
<dbReference type="EMBL" id="BJON01000023">
    <property type="protein sequence ID" value="GED71835.1"/>
    <property type="molecule type" value="Genomic_DNA"/>
</dbReference>
<accession>A0A0K9YQH2</accession>
<reference evidence="7" key="2">
    <citation type="submission" date="2015-07" db="EMBL/GenBank/DDBJ databases">
        <title>MeaNS - Measles Nucleotide Surveillance Program.</title>
        <authorList>
            <person name="Tran T."/>
            <person name="Druce J."/>
        </authorList>
    </citation>
    <scope>NUCLEOTIDE SEQUENCE</scope>
    <source>
        <strain evidence="7">DSM 9887</strain>
    </source>
</reference>
<dbReference type="InterPro" id="IPR018060">
    <property type="entry name" value="HTH_AraC"/>
</dbReference>
<dbReference type="Gene3D" id="3.40.50.1980">
    <property type="entry name" value="Nitrogenase molybdenum iron protein domain"/>
    <property type="match status" value="2"/>
</dbReference>
<dbReference type="OrthoDB" id="2461801at2"/>
<dbReference type="PROSITE" id="PS00041">
    <property type="entry name" value="HTH_ARAC_FAMILY_1"/>
    <property type="match status" value="1"/>
</dbReference>
<dbReference type="RefSeq" id="WP_049739405.1">
    <property type="nucleotide sequence ID" value="NZ_BJON01000023.1"/>
</dbReference>
<dbReference type="InterPro" id="IPR002491">
    <property type="entry name" value="ABC_transptr_periplasmic_BD"/>
</dbReference>
<evidence type="ECO:0000313" key="7">
    <source>
        <dbReference type="EMBL" id="KNB70425.1"/>
    </source>
</evidence>
<dbReference type="InterPro" id="IPR009057">
    <property type="entry name" value="Homeodomain-like_sf"/>
</dbReference>
<dbReference type="PROSITE" id="PS01124">
    <property type="entry name" value="HTH_ARAC_FAMILY_2"/>
    <property type="match status" value="1"/>
</dbReference>
<dbReference type="InterPro" id="IPR018062">
    <property type="entry name" value="HTH_AraC-typ_CS"/>
</dbReference>
<dbReference type="SMART" id="SM00342">
    <property type="entry name" value="HTH_ARAC"/>
    <property type="match status" value="1"/>
</dbReference>
<dbReference type="PROSITE" id="PS50983">
    <property type="entry name" value="FE_B12_PBP"/>
    <property type="match status" value="1"/>
</dbReference>
<feature type="domain" description="HTH araC/xylS-type" evidence="4">
    <location>
        <begin position="178"/>
        <end position="276"/>
    </location>
</feature>
<dbReference type="Pfam" id="PF02311">
    <property type="entry name" value="AraC_binding"/>
    <property type="match status" value="1"/>
</dbReference>
<evidence type="ECO:0008006" key="10">
    <source>
        <dbReference type="Google" id="ProtNLM"/>
    </source>
</evidence>
<proteinExistence type="predicted"/>
<dbReference type="AlphaFoldDB" id="A0A0K9YQH2"/>
<protein>
    <recommendedName>
        <fullName evidence="10">AraC family transcriptional regulator</fullName>
    </recommendedName>
</protein>
<dbReference type="Proteomes" id="UP000319578">
    <property type="component" value="Unassembled WGS sequence"/>
</dbReference>
<dbReference type="Pfam" id="PF12833">
    <property type="entry name" value="HTH_18"/>
    <property type="match status" value="1"/>
</dbReference>
<keyword evidence="2" id="KW-0238">DNA-binding</keyword>
<reference evidence="8" key="1">
    <citation type="submission" date="2015-07" db="EMBL/GenBank/DDBJ databases">
        <title>Genome sequencing project for genomic taxonomy and phylogenomics of Bacillus-like bacteria.</title>
        <authorList>
            <person name="Liu B."/>
            <person name="Wang J."/>
            <person name="Zhu Y."/>
            <person name="Liu G."/>
            <person name="Chen Q."/>
            <person name="Chen Z."/>
            <person name="Lan J."/>
            <person name="Che J."/>
            <person name="Ge C."/>
            <person name="Shi H."/>
            <person name="Pan Z."/>
            <person name="Liu X."/>
        </authorList>
    </citation>
    <scope>NUCLEOTIDE SEQUENCE [LARGE SCALE GENOMIC DNA]</scope>
    <source>
        <strain evidence="8">DSM 9887</strain>
    </source>
</reference>
<sequence length="541" mass="62555">MWRNKPGNGQVSVFSFLDMRLITCGSQQIVSEMFVKDYTLLYIVGGTGQLMIDGQKVDLLRGKAILLLPAMLIKWNQSAKQPLHYYCLTFQALRQVAQDDQIISYEKVTDGAIFPQHTQLSPSYSSELASLLPHMHTSYMSASEERSYKHQTIFHQVLGTLLERKEEECRCDGLDPIALATTYMEQHYDQEISRDTLAGIAGMSPWYFSHKYKEVTGHSPSIMLRDIRIRMAKKQLLRQDSSISEVAHRVGYRDEAYFRSIFKEQVGLSPTMFVKRKRDKIAALSYHYAAHLLTLNIVPYATYVEQKREGHRRQFHPSIACHLRRARHLDTIDMEYNLRALVQAKPEVILCDELFDGQEKGMLEKIAPVVEIPWLGMDWREHFREISSFVGRKKEADQWLSSYERKAQLIRKQLKTRLGSERVALLHVMNGKLLVYGMRNGGSVLYQDLELTPVHNSNVIEVCKEIEIDELSCYDSDRLLVVVDEDKLSKQAWNELQMREQWIGLQAVQRGQVTSVQEIPWLEYSPFTHTMVLDEAARLFG</sequence>
<gene>
    <name evidence="7" type="ORF">ADS79_15925</name>
    <name evidence="6" type="ORF">BRE01_55370</name>
</gene>
<evidence type="ECO:0000259" key="5">
    <source>
        <dbReference type="PROSITE" id="PS50983"/>
    </source>
</evidence>
<dbReference type="EMBL" id="LGIQ01000009">
    <property type="protein sequence ID" value="KNB70425.1"/>
    <property type="molecule type" value="Genomic_DNA"/>
</dbReference>
<dbReference type="SUPFAM" id="SSF46689">
    <property type="entry name" value="Homeodomain-like"/>
    <property type="match status" value="2"/>
</dbReference>
<dbReference type="InterPro" id="IPR003313">
    <property type="entry name" value="AraC-bd"/>
</dbReference>
<dbReference type="PANTHER" id="PTHR43280:SF2">
    <property type="entry name" value="HTH-TYPE TRANSCRIPTIONAL REGULATOR EXSA"/>
    <property type="match status" value="1"/>
</dbReference>
<dbReference type="SUPFAM" id="SSF51215">
    <property type="entry name" value="Regulatory protein AraC"/>
    <property type="match status" value="1"/>
</dbReference>
<keyword evidence="9" id="KW-1185">Reference proteome</keyword>
<evidence type="ECO:0000313" key="8">
    <source>
        <dbReference type="Proteomes" id="UP000036834"/>
    </source>
</evidence>
<organism evidence="7 8">
    <name type="scientific">Brevibacillus reuszeri</name>
    <dbReference type="NCBI Taxonomy" id="54915"/>
    <lineage>
        <taxon>Bacteria</taxon>
        <taxon>Bacillati</taxon>
        <taxon>Bacillota</taxon>
        <taxon>Bacilli</taxon>
        <taxon>Bacillales</taxon>
        <taxon>Paenibacillaceae</taxon>
        <taxon>Brevibacillus</taxon>
    </lineage>
</organism>
<keyword evidence="1" id="KW-0805">Transcription regulation</keyword>
<dbReference type="Gene3D" id="1.10.10.60">
    <property type="entry name" value="Homeodomain-like"/>
    <property type="match status" value="2"/>
</dbReference>
<dbReference type="InterPro" id="IPR037923">
    <property type="entry name" value="HTH-like"/>
</dbReference>
<dbReference type="GO" id="GO:0003700">
    <property type="term" value="F:DNA-binding transcription factor activity"/>
    <property type="evidence" value="ECO:0007669"/>
    <property type="project" value="InterPro"/>
</dbReference>
<evidence type="ECO:0000256" key="1">
    <source>
        <dbReference type="ARBA" id="ARBA00023015"/>
    </source>
</evidence>
<dbReference type="GO" id="GO:0043565">
    <property type="term" value="F:sequence-specific DNA binding"/>
    <property type="evidence" value="ECO:0007669"/>
    <property type="project" value="InterPro"/>
</dbReference>
<evidence type="ECO:0000256" key="3">
    <source>
        <dbReference type="ARBA" id="ARBA00023163"/>
    </source>
</evidence>